<keyword evidence="2" id="KW-1185">Reference proteome</keyword>
<evidence type="ECO:0000313" key="1">
    <source>
        <dbReference type="EMBL" id="RKL67685.1"/>
    </source>
</evidence>
<dbReference type="RefSeq" id="WP_110935153.1">
    <property type="nucleotide sequence ID" value="NZ_KZ614146.1"/>
</dbReference>
<dbReference type="OrthoDB" id="2848405at2"/>
<evidence type="ECO:0000313" key="2">
    <source>
        <dbReference type="Proteomes" id="UP000281498"/>
    </source>
</evidence>
<proteinExistence type="predicted"/>
<comment type="caution">
    <text evidence="1">The sequence shown here is derived from an EMBL/GenBank/DDBJ whole genome shotgun (WGS) entry which is preliminary data.</text>
</comment>
<dbReference type="Proteomes" id="UP000281498">
    <property type="component" value="Unassembled WGS sequence"/>
</dbReference>
<gene>
    <name evidence="1" type="ORF">CR203_10075</name>
</gene>
<protein>
    <submittedName>
        <fullName evidence="1">Uncharacterized protein</fullName>
    </submittedName>
</protein>
<dbReference type="AlphaFoldDB" id="A0A3A9KIZ3"/>
<name>A0A3A9KIZ3_9BACI</name>
<accession>A0A3A9KIZ3</accession>
<dbReference type="EMBL" id="PDOE01000003">
    <property type="protein sequence ID" value="RKL67685.1"/>
    <property type="molecule type" value="Genomic_DNA"/>
</dbReference>
<reference evidence="1 2" key="1">
    <citation type="submission" date="2017-10" db="EMBL/GenBank/DDBJ databases">
        <title>Bacillus sp. nov., a halophilic bacterium isolated from a Keqin Lake.</title>
        <authorList>
            <person name="Wang H."/>
        </authorList>
    </citation>
    <scope>NUCLEOTIDE SEQUENCE [LARGE SCALE GENOMIC DNA]</scope>
    <source>
        <strain evidence="1 2">KCTC 13187</strain>
    </source>
</reference>
<organism evidence="1 2">
    <name type="scientific">Salipaludibacillus neizhouensis</name>
    <dbReference type="NCBI Taxonomy" id="885475"/>
    <lineage>
        <taxon>Bacteria</taxon>
        <taxon>Bacillati</taxon>
        <taxon>Bacillota</taxon>
        <taxon>Bacilli</taxon>
        <taxon>Bacillales</taxon>
        <taxon>Bacillaceae</taxon>
    </lineage>
</organism>
<sequence>MNTINRSLPTLGILEDSLREELLDVRDEISRYANANYGEIIYDNWLKLCEKHPIFLECEETAFMPFTSWYTFCSPIKFNQQTIYSSFLTHHLPLIKNELHSYTLKTLNFWQQCYPSFYYQPEFKVKRIFPLLDIYNGILKTTVSYSDIFIAPKRNDFMTGLLLPLGDGSFTPHYPMLSLPDKLRNDVSTDLVTYCKSRWHLSPEDVIKKEYPVLLAIFFKYYMSLPENERIYYPIDQYYQPSL</sequence>